<gene>
    <name evidence="8" type="ORF">BX591_10572</name>
</gene>
<dbReference type="RefSeq" id="WP_111931070.1">
    <property type="nucleotide sequence ID" value="NZ_CADFFP010000006.1"/>
</dbReference>
<dbReference type="EMBL" id="QLTK01000005">
    <property type="protein sequence ID" value="RAS35353.1"/>
    <property type="molecule type" value="Genomic_DNA"/>
</dbReference>
<evidence type="ECO:0000256" key="2">
    <source>
        <dbReference type="ARBA" id="ARBA00008814"/>
    </source>
</evidence>
<dbReference type="InterPro" id="IPR002491">
    <property type="entry name" value="ABC_transptr_periplasmic_BD"/>
</dbReference>
<evidence type="ECO:0000256" key="3">
    <source>
        <dbReference type="ARBA" id="ARBA00022448"/>
    </source>
</evidence>
<evidence type="ECO:0000256" key="6">
    <source>
        <dbReference type="SAM" id="SignalP"/>
    </source>
</evidence>
<evidence type="ECO:0000259" key="7">
    <source>
        <dbReference type="PROSITE" id="PS50983"/>
    </source>
</evidence>
<evidence type="ECO:0000313" key="8">
    <source>
        <dbReference type="EMBL" id="RAS35353.1"/>
    </source>
</evidence>
<dbReference type="Proteomes" id="UP000248918">
    <property type="component" value="Unassembled WGS sequence"/>
</dbReference>
<proteinExistence type="inferred from homology"/>
<evidence type="ECO:0000313" key="9">
    <source>
        <dbReference type="Proteomes" id="UP000248918"/>
    </source>
</evidence>
<feature type="chain" id="PRO_5016282502" evidence="6">
    <location>
        <begin position="35"/>
        <end position="321"/>
    </location>
</feature>
<keyword evidence="3" id="KW-0813">Transport</keyword>
<dbReference type="PROSITE" id="PS50983">
    <property type="entry name" value="FE_B12_PBP"/>
    <property type="match status" value="1"/>
</dbReference>
<evidence type="ECO:0000256" key="4">
    <source>
        <dbReference type="ARBA" id="ARBA00022496"/>
    </source>
</evidence>
<dbReference type="OrthoDB" id="8891185at2"/>
<dbReference type="Pfam" id="PF01497">
    <property type="entry name" value="Peripla_BP_2"/>
    <property type="match status" value="1"/>
</dbReference>
<feature type="domain" description="Fe/B12 periplasmic-binding" evidence="7">
    <location>
        <begin position="46"/>
        <end position="321"/>
    </location>
</feature>
<dbReference type="GO" id="GO:1901678">
    <property type="term" value="P:iron coordination entity transport"/>
    <property type="evidence" value="ECO:0007669"/>
    <property type="project" value="UniProtKB-ARBA"/>
</dbReference>
<dbReference type="AlphaFoldDB" id="A0A329CKJ2"/>
<protein>
    <submittedName>
        <fullName evidence="8">Iron complex transport system substrate-binding protein</fullName>
    </submittedName>
</protein>
<keyword evidence="5 6" id="KW-0732">Signal</keyword>
<evidence type="ECO:0000256" key="5">
    <source>
        <dbReference type="ARBA" id="ARBA00022729"/>
    </source>
</evidence>
<dbReference type="InterPro" id="IPR051313">
    <property type="entry name" value="Bact_iron-sidero_bind"/>
</dbReference>
<dbReference type="PANTHER" id="PTHR30532">
    <property type="entry name" value="IRON III DICITRATE-BINDING PERIPLASMIC PROTEIN"/>
    <property type="match status" value="1"/>
</dbReference>
<dbReference type="Gene3D" id="3.40.50.1980">
    <property type="entry name" value="Nitrogenase molybdenum iron protein domain"/>
    <property type="match status" value="2"/>
</dbReference>
<comment type="subcellular location">
    <subcellularLocation>
        <location evidence="1">Cell envelope</location>
    </subcellularLocation>
</comment>
<name>A0A329CKJ2_9BURK</name>
<reference evidence="8 9" key="1">
    <citation type="submission" date="2018-06" db="EMBL/GenBank/DDBJ databases">
        <title>Genomic Encyclopedia of Type Strains, Phase III (KMG-III): the genomes of soil and plant-associated and newly described type strains.</title>
        <authorList>
            <person name="Whitman W."/>
        </authorList>
    </citation>
    <scope>NUCLEOTIDE SEQUENCE [LARGE SCALE GENOMIC DNA]</scope>
    <source>
        <strain evidence="8 9">LMG 23644</strain>
    </source>
</reference>
<dbReference type="SUPFAM" id="SSF53807">
    <property type="entry name" value="Helical backbone' metal receptor"/>
    <property type="match status" value="1"/>
</dbReference>
<dbReference type="GO" id="GO:0030288">
    <property type="term" value="C:outer membrane-bounded periplasmic space"/>
    <property type="evidence" value="ECO:0007669"/>
    <property type="project" value="TreeGrafter"/>
</dbReference>
<feature type="signal peptide" evidence="6">
    <location>
        <begin position="1"/>
        <end position="34"/>
    </location>
</feature>
<organism evidence="8 9">
    <name type="scientific">Paraburkholderia bryophila</name>
    <dbReference type="NCBI Taxonomy" id="420952"/>
    <lineage>
        <taxon>Bacteria</taxon>
        <taxon>Pseudomonadati</taxon>
        <taxon>Pseudomonadota</taxon>
        <taxon>Betaproteobacteria</taxon>
        <taxon>Burkholderiales</taxon>
        <taxon>Burkholderiaceae</taxon>
        <taxon>Paraburkholderia</taxon>
    </lineage>
</organism>
<accession>A0A329CKJ2</accession>
<sequence length="321" mass="33929">MSGGASPTRVALPRRVCLKAIAAAAFGLAAAAQGATPTAAMKAPRRIIVLNWDLTEMLLSLGVSPVGVPAPAWYVSSVVVPPLPAGVVDIGLLFQPNYDLLYELRPDLMVITPAHASVQASFERIAPTLTLGAYTTAPQPYRAMRDEAMTLARRLGVTTRAEALLNETADVLTQSRAALDAAAPAGGYRPVYVAQIVDDRHLRVFGAGSMFDEILRTLGLRNAATVASERTGSGFLVGQNARAIVELDRLATVPDACVLWVGSSVNDDMSTLQLNPVWRQLPFSQPGRTATLPVISATGALISVQRFARAVVSAMPGIHVI</sequence>
<keyword evidence="4" id="KW-0406">Ion transport</keyword>
<comment type="caution">
    <text evidence="8">The sequence shown here is derived from an EMBL/GenBank/DDBJ whole genome shotgun (WGS) entry which is preliminary data.</text>
</comment>
<comment type="similarity">
    <text evidence="2">Belongs to the bacterial solute-binding protein 8 family.</text>
</comment>
<dbReference type="PANTHER" id="PTHR30532:SF1">
    <property type="entry name" value="IRON(3+)-HYDROXAMATE-BINDING PROTEIN FHUD"/>
    <property type="match status" value="1"/>
</dbReference>
<dbReference type="PRINTS" id="PR01715">
    <property type="entry name" value="FERRIBNDNGPP"/>
</dbReference>
<keyword evidence="4" id="KW-0408">Iron</keyword>
<evidence type="ECO:0000256" key="1">
    <source>
        <dbReference type="ARBA" id="ARBA00004196"/>
    </source>
</evidence>
<keyword evidence="4" id="KW-0410">Iron transport</keyword>